<gene>
    <name evidence="6" type="ORF">V9T40_012889</name>
</gene>
<accession>A0AAN9Y109</accession>
<evidence type="ECO:0000313" key="7">
    <source>
        <dbReference type="Proteomes" id="UP001367676"/>
    </source>
</evidence>
<evidence type="ECO:0000256" key="4">
    <source>
        <dbReference type="ARBA" id="ARBA00023136"/>
    </source>
</evidence>
<dbReference type="GO" id="GO:0035151">
    <property type="term" value="P:regulation of tube size, open tracheal system"/>
    <property type="evidence" value="ECO:0007669"/>
    <property type="project" value="TreeGrafter"/>
</dbReference>
<keyword evidence="7" id="KW-1185">Reference proteome</keyword>
<dbReference type="PANTHER" id="PTHR21284">
    <property type="entry name" value="EG:80H7.2 PROTEIN"/>
    <property type="match status" value="1"/>
</dbReference>
<feature type="transmembrane region" description="Helical" evidence="5">
    <location>
        <begin position="129"/>
        <end position="154"/>
    </location>
</feature>
<dbReference type="GO" id="GO:0005918">
    <property type="term" value="C:septate junction"/>
    <property type="evidence" value="ECO:0007669"/>
    <property type="project" value="TreeGrafter"/>
</dbReference>
<name>A0AAN9Y109_9HEMI</name>
<proteinExistence type="predicted"/>
<comment type="subcellular location">
    <subcellularLocation>
        <location evidence="1">Membrane</location>
        <topology evidence="1">Multi-pass membrane protein</topology>
    </subcellularLocation>
</comment>
<evidence type="ECO:0000313" key="6">
    <source>
        <dbReference type="EMBL" id="KAK7576603.1"/>
    </source>
</evidence>
<dbReference type="Proteomes" id="UP001367676">
    <property type="component" value="Unassembled WGS sequence"/>
</dbReference>
<dbReference type="InterPro" id="IPR004031">
    <property type="entry name" value="PMP22/EMP/MP20/Claudin"/>
</dbReference>
<organism evidence="6 7">
    <name type="scientific">Parthenolecanium corni</name>
    <dbReference type="NCBI Taxonomy" id="536013"/>
    <lineage>
        <taxon>Eukaryota</taxon>
        <taxon>Metazoa</taxon>
        <taxon>Ecdysozoa</taxon>
        <taxon>Arthropoda</taxon>
        <taxon>Hexapoda</taxon>
        <taxon>Insecta</taxon>
        <taxon>Pterygota</taxon>
        <taxon>Neoptera</taxon>
        <taxon>Paraneoptera</taxon>
        <taxon>Hemiptera</taxon>
        <taxon>Sternorrhyncha</taxon>
        <taxon>Coccoidea</taxon>
        <taxon>Coccidae</taxon>
        <taxon>Parthenolecanium</taxon>
    </lineage>
</organism>
<dbReference type="Gene3D" id="1.20.140.150">
    <property type="match status" value="1"/>
</dbReference>
<feature type="transmembrane region" description="Helical" evidence="5">
    <location>
        <begin position="99"/>
        <end position="122"/>
    </location>
</feature>
<dbReference type="PANTHER" id="PTHR21284:SF6">
    <property type="entry name" value="SINUOUS"/>
    <property type="match status" value="1"/>
</dbReference>
<evidence type="ECO:0000256" key="1">
    <source>
        <dbReference type="ARBA" id="ARBA00004141"/>
    </source>
</evidence>
<evidence type="ECO:0000256" key="3">
    <source>
        <dbReference type="ARBA" id="ARBA00022989"/>
    </source>
</evidence>
<reference evidence="6 7" key="1">
    <citation type="submission" date="2024-03" db="EMBL/GenBank/DDBJ databases">
        <title>Adaptation during the transition from Ophiocordyceps entomopathogen to insect associate is accompanied by gene loss and intensified selection.</title>
        <authorList>
            <person name="Ward C.M."/>
            <person name="Onetto C.A."/>
            <person name="Borneman A.R."/>
        </authorList>
    </citation>
    <scope>NUCLEOTIDE SEQUENCE [LARGE SCALE GENOMIC DNA]</scope>
    <source>
        <strain evidence="6">AWRI1</strain>
        <tissue evidence="6">Single Adult Female</tissue>
    </source>
</reference>
<dbReference type="EMBL" id="JBBCAQ010000036">
    <property type="protein sequence ID" value="KAK7576603.1"/>
    <property type="molecule type" value="Genomic_DNA"/>
</dbReference>
<keyword evidence="3 5" id="KW-1133">Transmembrane helix</keyword>
<dbReference type="GO" id="GO:0019991">
    <property type="term" value="P:septate junction assembly"/>
    <property type="evidence" value="ECO:0007669"/>
    <property type="project" value="TreeGrafter"/>
</dbReference>
<protein>
    <submittedName>
        <fullName evidence="6">Uncharacterized protein</fullName>
    </submittedName>
</protein>
<evidence type="ECO:0000256" key="2">
    <source>
        <dbReference type="ARBA" id="ARBA00022692"/>
    </source>
</evidence>
<dbReference type="AlphaFoldDB" id="A0AAN9Y109"/>
<keyword evidence="4 5" id="KW-0472">Membrane</keyword>
<sequence length="222" mass="25248">MRKRSASGNIAVGVFVLAALLVIIAFFSTSWLVSDHRITGAAFNRLGLWHHCFRSLPDPSDEYHRRFFAGCRWIYDPFTTGYDQIRGYLVPTFMILTQFFYTLAFIGVIVSAVGVLIFFLCCTPEEDRFIPLVFCLGIILVSSGISAAFATLIFGLYANQENWMPGHDNNFFGWSYGVAIASVFALIAAGVLFLAEARIQNRKKRYHEEAQRRFERNQETRT</sequence>
<keyword evidence="2 5" id="KW-0812">Transmembrane</keyword>
<feature type="transmembrane region" description="Helical" evidence="5">
    <location>
        <begin position="12"/>
        <end position="33"/>
    </location>
</feature>
<dbReference type="GO" id="GO:0016020">
    <property type="term" value="C:membrane"/>
    <property type="evidence" value="ECO:0007669"/>
    <property type="project" value="UniProtKB-SubCell"/>
</dbReference>
<dbReference type="Pfam" id="PF13903">
    <property type="entry name" value="Claudin_2"/>
    <property type="match status" value="1"/>
</dbReference>
<evidence type="ECO:0000256" key="5">
    <source>
        <dbReference type="SAM" id="Phobius"/>
    </source>
</evidence>
<feature type="transmembrane region" description="Helical" evidence="5">
    <location>
        <begin position="174"/>
        <end position="195"/>
    </location>
</feature>
<comment type="caution">
    <text evidence="6">The sequence shown here is derived from an EMBL/GenBank/DDBJ whole genome shotgun (WGS) entry which is preliminary data.</text>
</comment>